<dbReference type="AlphaFoldDB" id="W0V2J4"/>
<accession>W0V2J4</accession>
<dbReference type="KEGG" id="jag:GJA_1450"/>
<name>W0V2J4_9BURK</name>
<dbReference type="PATRIC" id="fig|1349767.4.peg.3152"/>
<reference evidence="1 2" key="1">
    <citation type="journal article" date="2015" name="Genome Announc.">
        <title>Genome Sequence of Mushroom Soft-Rot Pathogen Janthinobacterium agaricidamnosum.</title>
        <authorList>
            <person name="Graupner K."/>
            <person name="Lackner G."/>
            <person name="Hertweck C."/>
        </authorList>
    </citation>
    <scope>NUCLEOTIDE SEQUENCE [LARGE SCALE GENOMIC DNA]</scope>
    <source>
        <strain evidence="2">NBRC 102515 / DSM 9628</strain>
    </source>
</reference>
<dbReference type="Proteomes" id="UP000027604">
    <property type="component" value="Chromosome I"/>
</dbReference>
<dbReference type="EMBL" id="HG322949">
    <property type="protein sequence ID" value="CDG82101.1"/>
    <property type="molecule type" value="Genomic_DNA"/>
</dbReference>
<dbReference type="RefSeq" id="WP_038490244.1">
    <property type="nucleotide sequence ID" value="NZ_BCTH01000068.1"/>
</dbReference>
<keyword evidence="2" id="KW-1185">Reference proteome</keyword>
<dbReference type="OrthoDB" id="8763104at2"/>
<evidence type="ECO:0000313" key="1">
    <source>
        <dbReference type="EMBL" id="CDG82101.1"/>
    </source>
</evidence>
<protein>
    <submittedName>
        <fullName evidence="1">Uncharacterized protein</fullName>
    </submittedName>
</protein>
<proteinExistence type="predicted"/>
<gene>
    <name evidence="1" type="ORF">GJA_1450</name>
</gene>
<evidence type="ECO:0000313" key="2">
    <source>
        <dbReference type="Proteomes" id="UP000027604"/>
    </source>
</evidence>
<organism evidence="1 2">
    <name type="scientific">Janthinobacterium agaricidamnosum NBRC 102515 = DSM 9628</name>
    <dbReference type="NCBI Taxonomy" id="1349767"/>
    <lineage>
        <taxon>Bacteria</taxon>
        <taxon>Pseudomonadati</taxon>
        <taxon>Pseudomonadota</taxon>
        <taxon>Betaproteobacteria</taxon>
        <taxon>Burkholderiales</taxon>
        <taxon>Oxalobacteraceae</taxon>
        <taxon>Janthinobacterium</taxon>
    </lineage>
</organism>
<sequence length="117" mass="12736">MTEYFYKLMATLLLLVLVLTGVGWILAARETSHARVALAAEQDAAARLRGAIATQNQALQQMSQARQEAEARGLAARQLALENGRRFDGALRRIQDARAVSCSDAMPAVNLLLESLL</sequence>
<dbReference type="STRING" id="1349767.GJA_1450"/>
<dbReference type="HOGENOM" id="CLU_2081645_0_0_4"/>